<reference evidence="3 4" key="1">
    <citation type="journal article" date="2023" name="Commun. Biol.">
        <title>Reorganization of the ancestral sex-determining regions during the evolution of trioecy in Pleodorina starrii.</title>
        <authorList>
            <person name="Takahashi K."/>
            <person name="Suzuki S."/>
            <person name="Kawai-Toyooka H."/>
            <person name="Yamamoto K."/>
            <person name="Hamaji T."/>
            <person name="Ootsuki R."/>
            <person name="Yamaguchi H."/>
            <person name="Kawachi M."/>
            <person name="Higashiyama T."/>
            <person name="Nozaki H."/>
        </authorList>
    </citation>
    <scope>NUCLEOTIDE SEQUENCE [LARGE SCALE GENOMIC DNA]</scope>
    <source>
        <strain evidence="3 4">NIES-4479</strain>
    </source>
</reference>
<name>A0A9W6BM25_9CHLO</name>
<dbReference type="EMBL" id="BRXU01000010">
    <property type="protein sequence ID" value="GLC54604.1"/>
    <property type="molecule type" value="Genomic_DNA"/>
</dbReference>
<gene>
    <name evidence="3" type="primary">PLESTMB000736</name>
    <name evidence="3" type="ORF">PLESTB_000884500</name>
</gene>
<comment type="caution">
    <text evidence="3">The sequence shown here is derived from an EMBL/GenBank/DDBJ whole genome shotgun (WGS) entry which is preliminary data.</text>
</comment>
<feature type="domain" description="Ku70/Ku80 N-terminal alpha/beta" evidence="2">
    <location>
        <begin position="32"/>
        <end position="131"/>
    </location>
</feature>
<sequence>MADYQGDSAWDEDNEEEEDDQKQRPESLKEKLIFMIDAQDNMFEPIELCGEPTTSFEAAQRTVVELLKLKAIQQPDDQVAVVLYNTREKDQPGADSTTGSSSGSSAPFVASFEGVRTLLELQQPSAEAVRAVRDMTVASFRSSIGGLPHRRDSCLAEALFRVQNCLAASRSAEQ</sequence>
<feature type="compositionally biased region" description="Basic and acidic residues" evidence="1">
    <location>
        <begin position="21"/>
        <end position="30"/>
    </location>
</feature>
<dbReference type="Gene3D" id="3.40.50.410">
    <property type="entry name" value="von Willebrand factor, type A domain"/>
    <property type="match status" value="1"/>
</dbReference>
<feature type="non-terminal residue" evidence="3">
    <location>
        <position position="174"/>
    </location>
</feature>
<feature type="region of interest" description="Disordered" evidence="1">
    <location>
        <begin position="1"/>
        <end position="30"/>
    </location>
</feature>
<evidence type="ECO:0000259" key="2">
    <source>
        <dbReference type="Pfam" id="PF03731"/>
    </source>
</evidence>
<evidence type="ECO:0000256" key="1">
    <source>
        <dbReference type="SAM" id="MobiDB-lite"/>
    </source>
</evidence>
<dbReference type="Pfam" id="PF03731">
    <property type="entry name" value="Ku_N"/>
    <property type="match status" value="1"/>
</dbReference>
<feature type="compositionally biased region" description="Low complexity" evidence="1">
    <location>
        <begin position="96"/>
        <end position="105"/>
    </location>
</feature>
<accession>A0A9W6BM25</accession>
<dbReference type="GO" id="GO:0000723">
    <property type="term" value="P:telomere maintenance"/>
    <property type="evidence" value="ECO:0007669"/>
    <property type="project" value="TreeGrafter"/>
</dbReference>
<dbReference type="SUPFAM" id="SSF53300">
    <property type="entry name" value="vWA-like"/>
    <property type="match status" value="1"/>
</dbReference>
<dbReference type="Proteomes" id="UP001165080">
    <property type="component" value="Unassembled WGS sequence"/>
</dbReference>
<dbReference type="GO" id="GO:0042162">
    <property type="term" value="F:telomeric DNA binding"/>
    <property type="evidence" value="ECO:0007669"/>
    <property type="project" value="TreeGrafter"/>
</dbReference>
<evidence type="ECO:0000313" key="4">
    <source>
        <dbReference type="Proteomes" id="UP001165080"/>
    </source>
</evidence>
<dbReference type="PANTHER" id="PTHR12604:SF2">
    <property type="entry name" value="X-RAY REPAIR CROSS-COMPLEMENTING PROTEIN 6"/>
    <property type="match status" value="1"/>
</dbReference>
<dbReference type="InterPro" id="IPR005161">
    <property type="entry name" value="Ku_N"/>
</dbReference>
<dbReference type="GO" id="GO:0006303">
    <property type="term" value="P:double-strand break repair via nonhomologous end joining"/>
    <property type="evidence" value="ECO:0007669"/>
    <property type="project" value="TreeGrafter"/>
</dbReference>
<keyword evidence="4" id="KW-1185">Reference proteome</keyword>
<organism evidence="3 4">
    <name type="scientific">Pleodorina starrii</name>
    <dbReference type="NCBI Taxonomy" id="330485"/>
    <lineage>
        <taxon>Eukaryota</taxon>
        <taxon>Viridiplantae</taxon>
        <taxon>Chlorophyta</taxon>
        <taxon>core chlorophytes</taxon>
        <taxon>Chlorophyceae</taxon>
        <taxon>CS clade</taxon>
        <taxon>Chlamydomonadales</taxon>
        <taxon>Volvocaceae</taxon>
        <taxon>Pleodorina</taxon>
    </lineage>
</organism>
<dbReference type="InterPro" id="IPR036465">
    <property type="entry name" value="vWFA_dom_sf"/>
</dbReference>
<feature type="compositionally biased region" description="Acidic residues" evidence="1">
    <location>
        <begin position="9"/>
        <end position="20"/>
    </location>
</feature>
<dbReference type="GO" id="GO:0043564">
    <property type="term" value="C:Ku70:Ku80 complex"/>
    <property type="evidence" value="ECO:0007669"/>
    <property type="project" value="TreeGrafter"/>
</dbReference>
<dbReference type="PANTHER" id="PTHR12604">
    <property type="entry name" value="KU AUTOANTIGEN DNA HELICASE"/>
    <property type="match status" value="1"/>
</dbReference>
<feature type="region of interest" description="Disordered" evidence="1">
    <location>
        <begin position="87"/>
        <end position="106"/>
    </location>
</feature>
<dbReference type="GO" id="GO:0003690">
    <property type="term" value="F:double-stranded DNA binding"/>
    <property type="evidence" value="ECO:0007669"/>
    <property type="project" value="TreeGrafter"/>
</dbReference>
<dbReference type="AlphaFoldDB" id="A0A9W6BM25"/>
<protein>
    <recommendedName>
        <fullName evidence="2">Ku70/Ku80 N-terminal alpha/beta domain-containing protein</fullName>
    </recommendedName>
</protein>
<proteinExistence type="predicted"/>
<evidence type="ECO:0000313" key="3">
    <source>
        <dbReference type="EMBL" id="GLC54604.1"/>
    </source>
</evidence>